<reference evidence="2" key="1">
    <citation type="submission" date="2020-04" db="EMBL/GenBank/DDBJ databases">
        <title>Genome Assembly and Annotation of Botryosphaeria dothidea sdau 11-99, a Latent Pathogen of Apple Fruit Ring Rot in China.</title>
        <authorList>
            <person name="Yu C."/>
            <person name="Diao Y."/>
            <person name="Lu Q."/>
            <person name="Zhao J."/>
            <person name="Cui S."/>
            <person name="Peng C."/>
            <person name="He B."/>
            <person name="Liu H."/>
        </authorList>
    </citation>
    <scope>NUCLEOTIDE SEQUENCE [LARGE SCALE GENOMIC DNA]</scope>
    <source>
        <strain evidence="2">Sdau11-99</strain>
    </source>
</reference>
<evidence type="ECO:0000313" key="2">
    <source>
        <dbReference type="EMBL" id="KAF4301874.1"/>
    </source>
</evidence>
<keyword evidence="3" id="KW-1185">Reference proteome</keyword>
<gene>
    <name evidence="2" type="ORF">GTA08_BOTSDO09784</name>
</gene>
<evidence type="ECO:0000256" key="1">
    <source>
        <dbReference type="SAM" id="MobiDB-lite"/>
    </source>
</evidence>
<dbReference type="Proteomes" id="UP000572817">
    <property type="component" value="Unassembled WGS sequence"/>
</dbReference>
<dbReference type="AlphaFoldDB" id="A0A8H4IJC5"/>
<feature type="compositionally biased region" description="Low complexity" evidence="1">
    <location>
        <begin position="1"/>
        <end position="24"/>
    </location>
</feature>
<comment type="caution">
    <text evidence="2">The sequence shown here is derived from an EMBL/GenBank/DDBJ whole genome shotgun (WGS) entry which is preliminary data.</text>
</comment>
<evidence type="ECO:0008006" key="4">
    <source>
        <dbReference type="Google" id="ProtNLM"/>
    </source>
</evidence>
<dbReference type="EMBL" id="WWBZ02000073">
    <property type="protein sequence ID" value="KAF4301874.1"/>
    <property type="molecule type" value="Genomic_DNA"/>
</dbReference>
<organism evidence="2 3">
    <name type="scientific">Botryosphaeria dothidea</name>
    <dbReference type="NCBI Taxonomy" id="55169"/>
    <lineage>
        <taxon>Eukaryota</taxon>
        <taxon>Fungi</taxon>
        <taxon>Dikarya</taxon>
        <taxon>Ascomycota</taxon>
        <taxon>Pezizomycotina</taxon>
        <taxon>Dothideomycetes</taxon>
        <taxon>Dothideomycetes incertae sedis</taxon>
        <taxon>Botryosphaeriales</taxon>
        <taxon>Botryosphaeriaceae</taxon>
        <taxon>Botryosphaeria</taxon>
    </lineage>
</organism>
<proteinExistence type="predicted"/>
<accession>A0A8H4IJC5</accession>
<sequence>MSESQLSTSKRPPSSSLASPPSKRTATDSVNTAHAVSLPRQSHRATINDLPEELLDEILEYFHIHSDTQTLVRFEILDQWRHCKLKALKSLVLVSKRLQRITELHLYHAYVDHGIARHKHQFLNRLIDRSDLAKQLAIRFAEDVASGRLYAPATLLFLLARNVAFLDIECSLDEEDALPTLLRERPGGRVLDNLGHLALHHADDEGGIDSNALAPFLSLPRLRAATLWMAEGIAAAPPRAWPLAGSSALTSLTLDYCVVTAEALGPLLASTQRLRAFTYRLGSALVSDEQVSLPDVYAALARHAAPTLEALCLDVRDYDGVDDDDDDEACLIPLLSFTQLRSLRASRCLLVPRAQLDEDPASLVLADVPAACHGRRVGELPASLEEMAVFGSSAHDHADGRDLLRFVRAMCGRAVLPPALREVDLRQISAAGVPGEVYVELAGETRAMCEEAGVRLLINEEFSLGVVGMGEDSISD</sequence>
<feature type="region of interest" description="Disordered" evidence="1">
    <location>
        <begin position="1"/>
        <end position="38"/>
    </location>
</feature>
<protein>
    <recommendedName>
        <fullName evidence="4">F-box domain-containing protein</fullName>
    </recommendedName>
</protein>
<name>A0A8H4IJC5_9PEZI</name>
<evidence type="ECO:0000313" key="3">
    <source>
        <dbReference type="Proteomes" id="UP000572817"/>
    </source>
</evidence>